<sequence>APRLIISYGGRKDTGPHLPCSSSPSISITCLAEGAKPEVSIRFKVGESDWLSPTYNEITPSGLLFDTNATLNYQFIDDPNGNVVTCETSGQSSINPIAETQTLITPNCNLETNKIEATCNCTSNPPVYKYILSINGKMEVGNTINVENLGGSNISCFGVNYIGVGTSSSIVLESTTVTNSVVYTPVCQNISSVEVIANAKHMKKTD</sequence>
<evidence type="ECO:0000313" key="1">
    <source>
        <dbReference type="EMBL" id="PIK58607.1"/>
    </source>
</evidence>
<dbReference type="EMBL" id="MRZV01000107">
    <property type="protein sequence ID" value="PIK58607.1"/>
    <property type="molecule type" value="Genomic_DNA"/>
</dbReference>
<accession>A0A2G8LEG3</accession>
<gene>
    <name evidence="1" type="ORF">BSL78_04450</name>
</gene>
<dbReference type="Gene3D" id="2.60.40.10">
    <property type="entry name" value="Immunoglobulins"/>
    <property type="match status" value="1"/>
</dbReference>
<name>A0A2G8LEG3_STIJA</name>
<keyword evidence="2" id="KW-1185">Reference proteome</keyword>
<evidence type="ECO:0000313" key="2">
    <source>
        <dbReference type="Proteomes" id="UP000230750"/>
    </source>
</evidence>
<comment type="caution">
    <text evidence="1">The sequence shown here is derived from an EMBL/GenBank/DDBJ whole genome shotgun (WGS) entry which is preliminary data.</text>
</comment>
<dbReference type="AlphaFoldDB" id="A0A2G8LEG3"/>
<dbReference type="InterPro" id="IPR013783">
    <property type="entry name" value="Ig-like_fold"/>
</dbReference>
<reference evidence="1 2" key="1">
    <citation type="journal article" date="2017" name="PLoS Biol.">
        <title>The sea cucumber genome provides insights into morphological evolution and visceral regeneration.</title>
        <authorList>
            <person name="Zhang X."/>
            <person name="Sun L."/>
            <person name="Yuan J."/>
            <person name="Sun Y."/>
            <person name="Gao Y."/>
            <person name="Zhang L."/>
            <person name="Li S."/>
            <person name="Dai H."/>
            <person name="Hamel J.F."/>
            <person name="Liu C."/>
            <person name="Yu Y."/>
            <person name="Liu S."/>
            <person name="Lin W."/>
            <person name="Guo K."/>
            <person name="Jin S."/>
            <person name="Xu P."/>
            <person name="Storey K.B."/>
            <person name="Huan P."/>
            <person name="Zhang T."/>
            <person name="Zhou Y."/>
            <person name="Zhang J."/>
            <person name="Lin C."/>
            <person name="Li X."/>
            <person name="Xing L."/>
            <person name="Huo D."/>
            <person name="Sun M."/>
            <person name="Wang L."/>
            <person name="Mercier A."/>
            <person name="Li F."/>
            <person name="Yang H."/>
            <person name="Xiang J."/>
        </authorList>
    </citation>
    <scope>NUCLEOTIDE SEQUENCE [LARGE SCALE GENOMIC DNA]</scope>
    <source>
        <strain evidence="1">Shaxun</strain>
        <tissue evidence="1">Muscle</tissue>
    </source>
</reference>
<evidence type="ECO:0008006" key="3">
    <source>
        <dbReference type="Google" id="ProtNLM"/>
    </source>
</evidence>
<dbReference type="Proteomes" id="UP000230750">
    <property type="component" value="Unassembled WGS sequence"/>
</dbReference>
<proteinExistence type="predicted"/>
<organism evidence="1 2">
    <name type="scientific">Stichopus japonicus</name>
    <name type="common">Sea cucumber</name>
    <dbReference type="NCBI Taxonomy" id="307972"/>
    <lineage>
        <taxon>Eukaryota</taxon>
        <taxon>Metazoa</taxon>
        <taxon>Echinodermata</taxon>
        <taxon>Eleutherozoa</taxon>
        <taxon>Echinozoa</taxon>
        <taxon>Holothuroidea</taxon>
        <taxon>Aspidochirotacea</taxon>
        <taxon>Aspidochirotida</taxon>
        <taxon>Stichopodidae</taxon>
        <taxon>Apostichopus</taxon>
    </lineage>
</organism>
<protein>
    <recommendedName>
        <fullName evidence="3">Ig-like domain-containing protein</fullName>
    </recommendedName>
</protein>
<feature type="non-terminal residue" evidence="1">
    <location>
        <position position="1"/>
    </location>
</feature>